<reference evidence="2" key="1">
    <citation type="submission" date="2020-05" db="EMBL/GenBank/DDBJ databases">
        <authorList>
            <person name="Chiriac C."/>
            <person name="Salcher M."/>
            <person name="Ghai R."/>
            <person name="Kavagutti S V."/>
        </authorList>
    </citation>
    <scope>NUCLEOTIDE SEQUENCE</scope>
</reference>
<accession>A0A6J7WVU9</accession>
<sequence length="39" mass="4483">MEFVRSVISMVLIPLLGLFLLGMFSRMAYVVFMSGWNIL</sequence>
<dbReference type="EMBL" id="LR798284">
    <property type="protein sequence ID" value="CAB5220264.1"/>
    <property type="molecule type" value="Genomic_DNA"/>
</dbReference>
<evidence type="ECO:0000313" key="2">
    <source>
        <dbReference type="EMBL" id="CAB5220264.1"/>
    </source>
</evidence>
<protein>
    <submittedName>
        <fullName evidence="2">Uncharacterized protein</fullName>
    </submittedName>
</protein>
<keyword evidence="1" id="KW-1133">Transmembrane helix</keyword>
<keyword evidence="1" id="KW-0472">Membrane</keyword>
<gene>
    <name evidence="2" type="ORF">UFOVP236_13</name>
</gene>
<proteinExistence type="predicted"/>
<feature type="transmembrane region" description="Helical" evidence="1">
    <location>
        <begin position="7"/>
        <end position="32"/>
    </location>
</feature>
<keyword evidence="1" id="KW-0812">Transmembrane</keyword>
<name>A0A6J7WVU9_9CAUD</name>
<evidence type="ECO:0000256" key="1">
    <source>
        <dbReference type="SAM" id="Phobius"/>
    </source>
</evidence>
<organism evidence="2">
    <name type="scientific">uncultured Caudovirales phage</name>
    <dbReference type="NCBI Taxonomy" id="2100421"/>
    <lineage>
        <taxon>Viruses</taxon>
        <taxon>Duplodnaviria</taxon>
        <taxon>Heunggongvirae</taxon>
        <taxon>Uroviricota</taxon>
        <taxon>Caudoviricetes</taxon>
        <taxon>Peduoviridae</taxon>
        <taxon>Maltschvirus</taxon>
        <taxon>Maltschvirus maltsch</taxon>
    </lineage>
</organism>